<dbReference type="Pfam" id="PF21350">
    <property type="entry name" value="Cas6_I-A"/>
    <property type="match status" value="1"/>
</dbReference>
<evidence type="ECO:0000256" key="1">
    <source>
        <dbReference type="ARBA" id="ARBA00005937"/>
    </source>
</evidence>
<dbReference type="Pfam" id="PF01881">
    <property type="entry name" value="Cas_Cas6_C"/>
    <property type="match status" value="1"/>
</dbReference>
<dbReference type="AlphaFoldDB" id="A0ABD5IRY3"/>
<dbReference type="EMBL" id="JARTLI010000003">
    <property type="protein sequence ID" value="MED5050726.1"/>
    <property type="molecule type" value="Genomic_DNA"/>
</dbReference>
<evidence type="ECO:0000313" key="8">
    <source>
        <dbReference type="EMBL" id="MED5050726.1"/>
    </source>
</evidence>
<feature type="site" description="Transition state stabilizer" evidence="5">
    <location>
        <position position="54"/>
    </location>
</feature>
<dbReference type="PANTHER" id="PTHR36984">
    <property type="entry name" value="CRISPR-ASSOCIATED ENDORIBONUCLEASE CAS6 1"/>
    <property type="match status" value="1"/>
</dbReference>
<dbReference type="PANTHER" id="PTHR36984:SF1">
    <property type="entry name" value="CRISPR-ASSOCIATED ENDORIBONUCLEASE CAS6 1"/>
    <property type="match status" value="1"/>
</dbReference>
<dbReference type="PIRSF" id="PIRSF005054">
    <property type="entry name" value="PF1131"/>
    <property type="match status" value="1"/>
</dbReference>
<dbReference type="CDD" id="cd21140">
    <property type="entry name" value="Cas6_I-like"/>
    <property type="match status" value="1"/>
</dbReference>
<evidence type="ECO:0000259" key="7">
    <source>
        <dbReference type="Pfam" id="PF01881"/>
    </source>
</evidence>
<comment type="similarity">
    <text evidence="1 4">Belongs to the CRISPR-associated protein Cas6/Cse3/CasE family.</text>
</comment>
<reference evidence="8 9" key="1">
    <citation type="submission" date="2023-03" db="EMBL/GenBank/DDBJ databases">
        <title>Bacillus Genome Sequencing.</title>
        <authorList>
            <person name="Dunlap C."/>
        </authorList>
    </citation>
    <scope>NUCLEOTIDE SEQUENCE [LARGE SCALE GENOMIC DNA]</scope>
    <source>
        <strain evidence="8 9">NRS-38</strain>
    </source>
</reference>
<proteinExistence type="inferred from homology"/>
<dbReference type="InterPro" id="IPR045747">
    <property type="entry name" value="CRISPR-assoc_prot_Cas6_N_sf"/>
</dbReference>
<feature type="active site" description="Proton donor" evidence="6">
    <location>
        <position position="42"/>
    </location>
</feature>
<accession>A0ABD5IRY3</accession>
<dbReference type="Gene3D" id="3.30.70.1890">
    <property type="match status" value="1"/>
</dbReference>
<comment type="function">
    <text evidence="4">CRISPR (clustered regularly interspaced short palindromic repeat), is an adaptive immune system that provides protection against mobile genetic elements (viruses, transposable elements and conjugative plasmids). CRISPR clusters contain sequences complementary to antecedent mobile elements and target invading nucleic acids. CRISPR clusters are transcribed and processed into CRISPR RNA (crRNA).</text>
</comment>
<dbReference type="RefSeq" id="WP_328216991.1">
    <property type="nucleotide sequence ID" value="NZ_JARTLI010000003.1"/>
</dbReference>
<gene>
    <name evidence="8" type="primary">cas6</name>
    <name evidence="8" type="ORF">P9850_02425</name>
</gene>
<keyword evidence="3" id="KW-0051">Antiviral defense</keyword>
<evidence type="ECO:0000256" key="5">
    <source>
        <dbReference type="PIRSR" id="PIRSR005054-1"/>
    </source>
</evidence>
<comment type="caution">
    <text evidence="8">The sequence shown here is derived from an EMBL/GenBank/DDBJ whole genome shotgun (WGS) entry which is preliminary data.</text>
</comment>
<dbReference type="NCBIfam" id="TIGR01877">
    <property type="entry name" value="cas_cas6"/>
    <property type="match status" value="1"/>
</dbReference>
<protein>
    <recommendedName>
        <fullName evidence="4">CRISPR-associated endoribonuclease</fullName>
    </recommendedName>
</protein>
<sequence>MRLTITMRGQEGPVTLPLHYQQQLQGLLYSSLSDPSFSYFLHEIGFRKEKRSFKLFTFSRLFGPHRVDVEKKTITFYNEFQWHIGTVLSELTQQLGEYLLLHPSLQIGGQPIMVERVEVEKREIESREVEIEMLSPLTVYSTYETIGGTKKTQFFAPHDEVFSHLIESNFYNKFEAYYGREPKERLKIKPIIVNKKDRVVTTFKGFYITAWQGRYRIISSPENLTFLYRVGLGGRNSQGFGMFRVIREL</sequence>
<dbReference type="GO" id="GO:0003723">
    <property type="term" value="F:RNA binding"/>
    <property type="evidence" value="ECO:0007669"/>
    <property type="project" value="UniProtKB-KW"/>
</dbReference>
<organism evidence="8 9">
    <name type="scientific">Anoxybacteroides rupiense</name>
    <dbReference type="NCBI Taxonomy" id="311460"/>
    <lineage>
        <taxon>Bacteria</taxon>
        <taxon>Bacillati</taxon>
        <taxon>Bacillota</taxon>
        <taxon>Bacilli</taxon>
        <taxon>Bacillales</taxon>
        <taxon>Anoxybacillaceae</taxon>
        <taxon>Anoxybacteroides</taxon>
    </lineage>
</organism>
<dbReference type="Proteomes" id="UP001339962">
    <property type="component" value="Unassembled WGS sequence"/>
</dbReference>
<evidence type="ECO:0000256" key="3">
    <source>
        <dbReference type="ARBA" id="ARBA00023118"/>
    </source>
</evidence>
<dbReference type="GO" id="GO:0051607">
    <property type="term" value="P:defense response to virus"/>
    <property type="evidence" value="ECO:0007669"/>
    <property type="project" value="UniProtKB-KW"/>
</dbReference>
<dbReference type="InterPro" id="IPR010156">
    <property type="entry name" value="CRISPR-assoc_prot_Cas6"/>
</dbReference>
<dbReference type="Gene3D" id="3.30.70.1900">
    <property type="match status" value="1"/>
</dbReference>
<evidence type="ECO:0000256" key="4">
    <source>
        <dbReference type="PIRNR" id="PIRNR005054"/>
    </source>
</evidence>
<evidence type="ECO:0000256" key="6">
    <source>
        <dbReference type="PIRSR" id="PIRSR005054-50"/>
    </source>
</evidence>
<evidence type="ECO:0000313" key="9">
    <source>
        <dbReference type="Proteomes" id="UP001339962"/>
    </source>
</evidence>
<name>A0ABD5IRY3_9BACL</name>
<feature type="domain" description="CRISPR associated protein Cas6 C-terminal" evidence="7">
    <location>
        <begin position="121"/>
        <end position="245"/>
    </location>
</feature>
<dbReference type="InterPro" id="IPR049435">
    <property type="entry name" value="Cas_Cas6_C"/>
</dbReference>
<evidence type="ECO:0000256" key="2">
    <source>
        <dbReference type="ARBA" id="ARBA00022884"/>
    </source>
</evidence>
<feature type="active site" description="Proton acceptor" evidence="6">
    <location>
        <position position="29"/>
    </location>
</feature>
<keyword evidence="2" id="KW-0694">RNA-binding</keyword>